<accession>A0A813W5G3</accession>
<reference evidence="1" key="1">
    <citation type="submission" date="2021-02" db="EMBL/GenBank/DDBJ databases">
        <authorList>
            <person name="Nowell W R."/>
        </authorList>
    </citation>
    <scope>NUCLEOTIDE SEQUENCE</scope>
</reference>
<keyword evidence="3" id="KW-1185">Reference proteome</keyword>
<dbReference type="InterPro" id="IPR036388">
    <property type="entry name" value="WH-like_DNA-bd_sf"/>
</dbReference>
<dbReference type="Proteomes" id="UP000681722">
    <property type="component" value="Unassembled WGS sequence"/>
</dbReference>
<dbReference type="OrthoDB" id="2563170at2759"/>
<dbReference type="Gene3D" id="1.10.10.10">
    <property type="entry name" value="Winged helix-like DNA-binding domain superfamily/Winged helix DNA-binding domain"/>
    <property type="match status" value="1"/>
</dbReference>
<dbReference type="AlphaFoldDB" id="A0A813W5G3"/>
<gene>
    <name evidence="1" type="ORF">GPM918_LOCUS6076</name>
    <name evidence="2" type="ORF">SRO942_LOCUS6076</name>
</gene>
<evidence type="ECO:0000313" key="3">
    <source>
        <dbReference type="Proteomes" id="UP000663829"/>
    </source>
</evidence>
<evidence type="ECO:0000313" key="2">
    <source>
        <dbReference type="EMBL" id="CAF3638724.1"/>
    </source>
</evidence>
<organism evidence="1 3">
    <name type="scientific">Didymodactylos carnosus</name>
    <dbReference type="NCBI Taxonomy" id="1234261"/>
    <lineage>
        <taxon>Eukaryota</taxon>
        <taxon>Metazoa</taxon>
        <taxon>Spiralia</taxon>
        <taxon>Gnathifera</taxon>
        <taxon>Rotifera</taxon>
        <taxon>Eurotatoria</taxon>
        <taxon>Bdelloidea</taxon>
        <taxon>Philodinida</taxon>
        <taxon>Philodinidae</taxon>
        <taxon>Didymodactylos</taxon>
    </lineage>
</organism>
<dbReference type="Pfam" id="PF11625">
    <property type="entry name" value="DUF3253"/>
    <property type="match status" value="1"/>
</dbReference>
<comment type="caution">
    <text evidence="1">The sequence shown here is derived from an EMBL/GenBank/DDBJ whole genome shotgun (WGS) entry which is preliminary data.</text>
</comment>
<dbReference type="EMBL" id="CAJNOQ010000917">
    <property type="protein sequence ID" value="CAF0851090.1"/>
    <property type="molecule type" value="Genomic_DNA"/>
</dbReference>
<protein>
    <recommendedName>
        <fullName evidence="4">DUF3253 domain-containing protein</fullName>
    </recommendedName>
</protein>
<dbReference type="Proteomes" id="UP000663829">
    <property type="component" value="Unassembled WGS sequence"/>
</dbReference>
<dbReference type="InterPro" id="IPR021660">
    <property type="entry name" value="DUF3253"/>
</dbReference>
<evidence type="ECO:0000313" key="1">
    <source>
        <dbReference type="EMBL" id="CAF0851090.1"/>
    </source>
</evidence>
<dbReference type="InterPro" id="IPR036390">
    <property type="entry name" value="WH_DNA-bd_sf"/>
</dbReference>
<dbReference type="SUPFAM" id="SSF46785">
    <property type="entry name" value="Winged helix' DNA-binding domain"/>
    <property type="match status" value="1"/>
</dbReference>
<evidence type="ECO:0008006" key="4">
    <source>
        <dbReference type="Google" id="ProtNLM"/>
    </source>
</evidence>
<dbReference type="EMBL" id="CAJOBC010000917">
    <property type="protein sequence ID" value="CAF3638724.1"/>
    <property type="molecule type" value="Genomic_DNA"/>
</dbReference>
<name>A0A813W5G3_9BILA</name>
<proteinExistence type="predicted"/>
<sequence>MSIVRIDSIAIRDSLLKFGEKRGLTKTFCPSEVARQLYGEKDEGWRELMQPVRDEAKKLINENLLVCIQQGQITDIEKARGPIRLQIKK</sequence>